<dbReference type="InterPro" id="IPR010921">
    <property type="entry name" value="Trp_repressor/repl_initiator"/>
</dbReference>
<evidence type="ECO:0000313" key="2">
    <source>
        <dbReference type="Proteomes" id="UP001149331"/>
    </source>
</evidence>
<sequence>MKAKRVSREEQLKLIMECRSSGLSDYQWCEAHGIHAGTFYNWVSKLRKAGVTIPNSEGKHLGIPVHQDVVKVDLVPESAPPTTIMEQNTSTLAMPGTDASVAMEIVMGNSTIRFFNNTNPDLIRTTLQCLGGMSHAW</sequence>
<dbReference type="GO" id="GO:0004803">
    <property type="term" value="F:transposase activity"/>
    <property type="evidence" value="ECO:0007669"/>
    <property type="project" value="InterPro"/>
</dbReference>
<dbReference type="RefSeq" id="WP_118401443.1">
    <property type="nucleotide sequence ID" value="NZ_CACRUU010000117.1"/>
</dbReference>
<name>A0AAW6K488_MEDGN</name>
<dbReference type="Proteomes" id="UP001149331">
    <property type="component" value="Unassembled WGS sequence"/>
</dbReference>
<evidence type="ECO:0000313" key="1">
    <source>
        <dbReference type="EMBL" id="MDE1205091.1"/>
    </source>
</evidence>
<dbReference type="GO" id="GO:0006313">
    <property type="term" value="P:DNA transposition"/>
    <property type="evidence" value="ECO:0007669"/>
    <property type="project" value="InterPro"/>
</dbReference>
<comment type="caution">
    <text evidence="1">The sequence shown here is derived from an EMBL/GenBank/DDBJ whole genome shotgun (WGS) entry which is preliminary data.</text>
</comment>
<accession>A0AAW6K488</accession>
<gene>
    <name evidence="1" type="ORF">O4N78_16330</name>
</gene>
<dbReference type="NCBIfam" id="NF047593">
    <property type="entry name" value="IS66_ISAeme5_TnpA"/>
    <property type="match status" value="1"/>
</dbReference>
<organism evidence="1 2">
    <name type="scientific">Mediterraneibacter gnavus</name>
    <name type="common">Ruminococcus gnavus</name>
    <dbReference type="NCBI Taxonomy" id="33038"/>
    <lineage>
        <taxon>Bacteria</taxon>
        <taxon>Bacillati</taxon>
        <taxon>Bacillota</taxon>
        <taxon>Clostridia</taxon>
        <taxon>Lachnospirales</taxon>
        <taxon>Lachnospiraceae</taxon>
        <taxon>Mediterraneibacter</taxon>
    </lineage>
</organism>
<dbReference type="EMBL" id="JAPZEG010000036">
    <property type="protein sequence ID" value="MDE1205091.1"/>
    <property type="molecule type" value="Genomic_DNA"/>
</dbReference>
<proteinExistence type="predicted"/>
<dbReference type="Pfam" id="PF01527">
    <property type="entry name" value="HTH_Tnp_1"/>
    <property type="match status" value="1"/>
</dbReference>
<dbReference type="AlphaFoldDB" id="A0AAW6K488"/>
<dbReference type="GO" id="GO:0043565">
    <property type="term" value="F:sequence-specific DNA binding"/>
    <property type="evidence" value="ECO:0007669"/>
    <property type="project" value="InterPro"/>
</dbReference>
<protein>
    <submittedName>
        <fullName evidence="1">IS66 family insertion sequence element accessory protein TnpB</fullName>
    </submittedName>
</protein>
<reference evidence="1" key="1">
    <citation type="submission" date="2022-12" db="EMBL/GenBank/DDBJ databases">
        <title>Genome of R. gnavus strain RSHDN_120.</title>
        <authorList>
            <person name="Abdugheni R."/>
        </authorList>
    </citation>
    <scope>NUCLEOTIDE SEQUENCE</scope>
    <source>
        <strain evidence="1">RSHDN_120</strain>
    </source>
</reference>
<dbReference type="SUPFAM" id="SSF48295">
    <property type="entry name" value="TrpR-like"/>
    <property type="match status" value="1"/>
</dbReference>
<dbReference type="InterPro" id="IPR002514">
    <property type="entry name" value="Transposase_8"/>
</dbReference>